<keyword evidence="2" id="KW-1185">Reference proteome</keyword>
<proteinExistence type="predicted"/>
<accession>A0A7X0NV22</accession>
<reference evidence="1 2" key="1">
    <citation type="submission" date="2020-08" db="EMBL/GenBank/DDBJ databases">
        <title>Sequencing the genomes of 1000 actinobacteria strains.</title>
        <authorList>
            <person name="Klenk H.-P."/>
        </authorList>
    </citation>
    <scope>NUCLEOTIDE SEQUENCE [LARGE SCALE GENOMIC DNA]</scope>
    <source>
        <strain evidence="1 2">DSM 43768</strain>
    </source>
</reference>
<comment type="caution">
    <text evidence="1">The sequence shown here is derived from an EMBL/GenBank/DDBJ whole genome shotgun (WGS) entry which is preliminary data.</text>
</comment>
<protein>
    <submittedName>
        <fullName evidence="1">Uncharacterized protein</fullName>
    </submittedName>
</protein>
<sequence length="77" mass="7576">MAAHEQSVEAACPAGTVAITSGGLVASGAGRYGRDQVVIDRLDVPEALGRGSAGAVEGQAGASFAWHVVSVPQCAAL</sequence>
<dbReference type="AlphaFoldDB" id="A0A7X0NV22"/>
<name>A0A7X0NV22_9ACTN</name>
<dbReference type="RefSeq" id="WP_185104417.1">
    <property type="nucleotide sequence ID" value="NZ_BAAAXY010000203.1"/>
</dbReference>
<dbReference type="Proteomes" id="UP000565579">
    <property type="component" value="Unassembled WGS sequence"/>
</dbReference>
<evidence type="ECO:0000313" key="1">
    <source>
        <dbReference type="EMBL" id="MBB6550087.1"/>
    </source>
</evidence>
<gene>
    <name evidence="1" type="ORF">HD593_004882</name>
</gene>
<evidence type="ECO:0000313" key="2">
    <source>
        <dbReference type="Proteomes" id="UP000565579"/>
    </source>
</evidence>
<organism evidence="1 2">
    <name type="scientific">Nonomuraea rubra</name>
    <dbReference type="NCBI Taxonomy" id="46180"/>
    <lineage>
        <taxon>Bacteria</taxon>
        <taxon>Bacillati</taxon>
        <taxon>Actinomycetota</taxon>
        <taxon>Actinomycetes</taxon>
        <taxon>Streptosporangiales</taxon>
        <taxon>Streptosporangiaceae</taxon>
        <taxon>Nonomuraea</taxon>
    </lineage>
</organism>
<dbReference type="EMBL" id="JACHMI010000001">
    <property type="protein sequence ID" value="MBB6550087.1"/>
    <property type="molecule type" value="Genomic_DNA"/>
</dbReference>